<organism evidence="7 8">
    <name type="scientific">Undibacterium curvum</name>
    <dbReference type="NCBI Taxonomy" id="2762294"/>
    <lineage>
        <taxon>Bacteria</taxon>
        <taxon>Pseudomonadati</taxon>
        <taxon>Pseudomonadota</taxon>
        <taxon>Betaproteobacteria</taxon>
        <taxon>Burkholderiales</taxon>
        <taxon>Oxalobacteraceae</taxon>
        <taxon>Undibacterium</taxon>
    </lineage>
</organism>
<dbReference type="CDD" id="cd08419">
    <property type="entry name" value="PBP2_CbbR_RubisCO_like"/>
    <property type="match status" value="1"/>
</dbReference>
<evidence type="ECO:0000256" key="1">
    <source>
        <dbReference type="ARBA" id="ARBA00009437"/>
    </source>
</evidence>
<dbReference type="SUPFAM" id="SSF46785">
    <property type="entry name" value="Winged helix' DNA-binding domain"/>
    <property type="match status" value="1"/>
</dbReference>
<dbReference type="Gene3D" id="1.10.10.10">
    <property type="entry name" value="Winged helix-like DNA-binding domain superfamily/Winged helix DNA-binding domain"/>
    <property type="match status" value="1"/>
</dbReference>
<keyword evidence="2" id="KW-0805">Transcription regulation</keyword>
<evidence type="ECO:0000313" key="8">
    <source>
        <dbReference type="Proteomes" id="UP000654304"/>
    </source>
</evidence>
<evidence type="ECO:0000256" key="5">
    <source>
        <dbReference type="SAM" id="SignalP"/>
    </source>
</evidence>
<evidence type="ECO:0000256" key="2">
    <source>
        <dbReference type="ARBA" id="ARBA00023015"/>
    </source>
</evidence>
<reference evidence="7 8" key="1">
    <citation type="submission" date="2020-08" db="EMBL/GenBank/DDBJ databases">
        <title>Novel species isolated from subtropical streams in China.</title>
        <authorList>
            <person name="Lu H."/>
        </authorList>
    </citation>
    <scope>NUCLEOTIDE SEQUENCE [LARGE SCALE GENOMIC DNA]</scope>
    <source>
        <strain evidence="7 8">CY22W</strain>
    </source>
</reference>
<accession>A0ABR7A533</accession>
<evidence type="ECO:0000256" key="3">
    <source>
        <dbReference type="ARBA" id="ARBA00023125"/>
    </source>
</evidence>
<dbReference type="InterPro" id="IPR005119">
    <property type="entry name" value="LysR_subst-bd"/>
</dbReference>
<evidence type="ECO:0000313" key="7">
    <source>
        <dbReference type="EMBL" id="MBC3932014.1"/>
    </source>
</evidence>
<keyword evidence="4" id="KW-0804">Transcription</keyword>
<dbReference type="Pfam" id="PF03466">
    <property type="entry name" value="LysR_substrate"/>
    <property type="match status" value="1"/>
</dbReference>
<dbReference type="Proteomes" id="UP000654304">
    <property type="component" value="Unassembled WGS sequence"/>
</dbReference>
<comment type="caution">
    <text evidence="7">The sequence shown here is derived from an EMBL/GenBank/DDBJ whole genome shotgun (WGS) entry which is preliminary data.</text>
</comment>
<comment type="similarity">
    <text evidence="1">Belongs to the LysR transcriptional regulatory family.</text>
</comment>
<proteinExistence type="inferred from homology"/>
<dbReference type="InterPro" id="IPR000847">
    <property type="entry name" value="LysR_HTH_N"/>
</dbReference>
<dbReference type="SUPFAM" id="SSF53850">
    <property type="entry name" value="Periplasmic binding protein-like II"/>
    <property type="match status" value="1"/>
</dbReference>
<dbReference type="Gene3D" id="3.40.190.290">
    <property type="match status" value="1"/>
</dbReference>
<protein>
    <submittedName>
        <fullName evidence="7">LysR family transcriptional regulator</fullName>
    </submittedName>
</protein>
<keyword evidence="8" id="KW-1185">Reference proteome</keyword>
<dbReference type="PANTHER" id="PTHR30126">
    <property type="entry name" value="HTH-TYPE TRANSCRIPTIONAL REGULATOR"/>
    <property type="match status" value="1"/>
</dbReference>
<name>A0ABR7A533_9BURK</name>
<evidence type="ECO:0000259" key="6">
    <source>
        <dbReference type="PROSITE" id="PS50931"/>
    </source>
</evidence>
<dbReference type="EMBL" id="JACOGD010000004">
    <property type="protein sequence ID" value="MBC3932014.1"/>
    <property type="molecule type" value="Genomic_DNA"/>
</dbReference>
<keyword evidence="5" id="KW-0732">Signal</keyword>
<feature type="domain" description="HTH lysR-type" evidence="6">
    <location>
        <begin position="3"/>
        <end position="60"/>
    </location>
</feature>
<evidence type="ECO:0000256" key="4">
    <source>
        <dbReference type="ARBA" id="ARBA00023163"/>
    </source>
</evidence>
<feature type="signal peptide" evidence="5">
    <location>
        <begin position="1"/>
        <end position="24"/>
    </location>
</feature>
<dbReference type="InterPro" id="IPR036390">
    <property type="entry name" value="WH_DNA-bd_sf"/>
</dbReference>
<dbReference type="RefSeq" id="WP_186903695.1">
    <property type="nucleotide sequence ID" value="NZ_JACOGD010000004.1"/>
</dbReference>
<keyword evidence="3" id="KW-0238">DNA-binding</keyword>
<dbReference type="PANTHER" id="PTHR30126:SF5">
    <property type="entry name" value="HTH-TYPE TRANSCRIPTIONAL ACTIVATOR CMPR"/>
    <property type="match status" value="1"/>
</dbReference>
<dbReference type="PROSITE" id="PS50931">
    <property type="entry name" value="HTH_LYSR"/>
    <property type="match status" value="1"/>
</dbReference>
<sequence>MNVTFRQLKLFLALVELRSLTAVAHSMHVTQPTISMQMRDLQDAVGLPLYEVIGKQLYITAAGEELAIAARAMTEEWSVFAQKIAAMQGLTQGRLRLAVVSTAKYFVPRMLGAFCREFPEIDIALEVQNRDGVLQRLRDNRDDLTIMSIPPKDLDIEQEIFLPNPLRVIAAVSHPLAGRKRLKLSDLADERFILREKGSGTRLACDRYFAEQGFQARVRLELGSNEAIKQAVAAEMGIAVLSQHALGEHLVDESLLELPVAGFPIHSNWYIVYPKGKRLTPVAQKFLSYLQASARAEAAVVPSAPAHR</sequence>
<dbReference type="Pfam" id="PF00126">
    <property type="entry name" value="HTH_1"/>
    <property type="match status" value="1"/>
</dbReference>
<feature type="chain" id="PRO_5046307388" evidence="5">
    <location>
        <begin position="25"/>
        <end position="308"/>
    </location>
</feature>
<dbReference type="InterPro" id="IPR036388">
    <property type="entry name" value="WH-like_DNA-bd_sf"/>
</dbReference>
<gene>
    <name evidence="7" type="ORF">H8K43_10050</name>
</gene>